<dbReference type="EMBL" id="OMOQ01000001">
    <property type="protein sequence ID" value="SPH18051.1"/>
    <property type="molecule type" value="Genomic_DNA"/>
</dbReference>
<dbReference type="GO" id="GO:0003677">
    <property type="term" value="F:DNA binding"/>
    <property type="evidence" value="ECO:0007669"/>
    <property type="project" value="InterPro"/>
</dbReference>
<dbReference type="InterPro" id="IPR007459">
    <property type="entry name" value="DNA_pol3_chi"/>
</dbReference>
<dbReference type="NCBIfam" id="NF004347">
    <property type="entry name" value="PRK05728.1-4"/>
    <property type="match status" value="1"/>
</dbReference>
<dbReference type="Pfam" id="PF04364">
    <property type="entry name" value="DNA_pol3_chi"/>
    <property type="match status" value="1"/>
</dbReference>
<dbReference type="InterPro" id="IPR036768">
    <property type="entry name" value="PolIII_chi_sf"/>
</dbReference>
<dbReference type="GO" id="GO:0032298">
    <property type="term" value="P:positive regulation of DNA-templated DNA replication initiation"/>
    <property type="evidence" value="ECO:0007669"/>
    <property type="project" value="TreeGrafter"/>
</dbReference>
<dbReference type="Proteomes" id="UP000244924">
    <property type="component" value="Unassembled WGS sequence"/>
</dbReference>
<dbReference type="RefSeq" id="WP_108852431.1">
    <property type="nucleotide sequence ID" value="NZ_OMOQ01000001.1"/>
</dbReference>
<accession>A0A2R8B5Y1</accession>
<dbReference type="PANTHER" id="PTHR38767:SF1">
    <property type="entry name" value="DNA POLYMERASE III SUBUNIT CHI"/>
    <property type="match status" value="1"/>
</dbReference>
<sequence length="154" mass="16792">MGQVFFYHLTRSPLETTLPMLLSKSLQAGWHVVVRGRDADRLTWLDQKLWTGSEEAFLPHGIAEGAHDALQPILLTTGEEMPNGAQCLMSVDGAGVAIEECARLERVCVIFDGNDATALDHARGQWKALTQAGAVAQYWSEAGGRWEKKAESGA</sequence>
<dbReference type="GO" id="GO:0003887">
    <property type="term" value="F:DNA-directed DNA polymerase activity"/>
    <property type="evidence" value="ECO:0007669"/>
    <property type="project" value="InterPro"/>
</dbReference>
<reference evidence="1 2" key="1">
    <citation type="submission" date="2018-03" db="EMBL/GenBank/DDBJ databases">
        <authorList>
            <person name="Keele B.F."/>
        </authorList>
    </citation>
    <scope>NUCLEOTIDE SEQUENCE [LARGE SCALE GENOMIC DNA]</scope>
    <source>
        <strain evidence="1 2">CECT 8626</strain>
    </source>
</reference>
<organism evidence="1 2">
    <name type="scientific">Albidovulum aquaemixtae</name>
    <dbReference type="NCBI Taxonomy" id="1542388"/>
    <lineage>
        <taxon>Bacteria</taxon>
        <taxon>Pseudomonadati</taxon>
        <taxon>Pseudomonadota</taxon>
        <taxon>Alphaproteobacteria</taxon>
        <taxon>Rhodobacterales</taxon>
        <taxon>Paracoccaceae</taxon>
        <taxon>Albidovulum</taxon>
    </lineage>
</organism>
<evidence type="ECO:0000313" key="1">
    <source>
        <dbReference type="EMBL" id="SPH18051.1"/>
    </source>
</evidence>
<evidence type="ECO:0000313" key="2">
    <source>
        <dbReference type="Proteomes" id="UP000244924"/>
    </source>
</evidence>
<proteinExistence type="predicted"/>
<keyword evidence="2" id="KW-1185">Reference proteome</keyword>
<evidence type="ECO:0008006" key="3">
    <source>
        <dbReference type="Google" id="ProtNLM"/>
    </source>
</evidence>
<name>A0A2R8B5Y1_9RHOB</name>
<dbReference type="OrthoDB" id="9795973at2"/>
<dbReference type="GO" id="GO:0006260">
    <property type="term" value="P:DNA replication"/>
    <property type="evidence" value="ECO:0007669"/>
    <property type="project" value="InterPro"/>
</dbReference>
<dbReference type="PANTHER" id="PTHR38767">
    <property type="entry name" value="DNA POLYMERASE III SUBUNIT CHI"/>
    <property type="match status" value="1"/>
</dbReference>
<dbReference type="AlphaFoldDB" id="A0A2R8B5Y1"/>
<gene>
    <name evidence="1" type="ORF">DEA8626_01581</name>
</gene>
<dbReference type="Gene3D" id="3.40.50.10110">
    <property type="entry name" value="DNA polymerase III subunit chi"/>
    <property type="match status" value="1"/>
</dbReference>
<dbReference type="SUPFAM" id="SSF102400">
    <property type="entry name" value="DNA polymerase III chi subunit"/>
    <property type="match status" value="1"/>
</dbReference>
<protein>
    <recommendedName>
        <fullName evidence="3">DNA polymerase III subunit chi</fullName>
    </recommendedName>
</protein>